<feature type="region of interest" description="Disordered" evidence="2">
    <location>
        <begin position="1244"/>
        <end position="1287"/>
    </location>
</feature>
<feature type="compositionally biased region" description="Polar residues" evidence="2">
    <location>
        <begin position="394"/>
        <end position="403"/>
    </location>
</feature>
<evidence type="ECO:0000256" key="2">
    <source>
        <dbReference type="SAM" id="MobiDB-lite"/>
    </source>
</evidence>
<feature type="compositionally biased region" description="Basic and acidic residues" evidence="2">
    <location>
        <begin position="447"/>
        <end position="456"/>
    </location>
</feature>
<evidence type="ECO:0000256" key="1">
    <source>
        <dbReference type="SAM" id="Coils"/>
    </source>
</evidence>
<gene>
    <name evidence="4" type="ORF">TGP89_309770</name>
</gene>
<feature type="region of interest" description="Disordered" evidence="2">
    <location>
        <begin position="649"/>
        <end position="737"/>
    </location>
</feature>
<evidence type="ECO:0000313" key="4">
    <source>
        <dbReference type="EMBL" id="KFG40676.1"/>
    </source>
</evidence>
<feature type="transmembrane region" description="Helical" evidence="3">
    <location>
        <begin position="1705"/>
        <end position="1727"/>
    </location>
</feature>
<proteinExistence type="predicted"/>
<feature type="region of interest" description="Disordered" evidence="2">
    <location>
        <begin position="525"/>
        <end position="574"/>
    </location>
</feature>
<feature type="compositionally biased region" description="Acidic residues" evidence="2">
    <location>
        <begin position="129"/>
        <end position="143"/>
    </location>
</feature>
<feature type="region of interest" description="Disordered" evidence="2">
    <location>
        <begin position="1183"/>
        <end position="1216"/>
    </location>
</feature>
<organism evidence="4 5">
    <name type="scientific">Toxoplasma gondii p89</name>
    <dbReference type="NCBI Taxonomy" id="943119"/>
    <lineage>
        <taxon>Eukaryota</taxon>
        <taxon>Sar</taxon>
        <taxon>Alveolata</taxon>
        <taxon>Apicomplexa</taxon>
        <taxon>Conoidasida</taxon>
        <taxon>Coccidia</taxon>
        <taxon>Eucoccidiorida</taxon>
        <taxon>Eimeriorina</taxon>
        <taxon>Sarcocystidae</taxon>
        <taxon>Toxoplasma</taxon>
    </lineage>
</organism>
<feature type="region of interest" description="Disordered" evidence="2">
    <location>
        <begin position="1552"/>
        <end position="1608"/>
    </location>
</feature>
<feature type="region of interest" description="Disordered" evidence="2">
    <location>
        <begin position="790"/>
        <end position="812"/>
    </location>
</feature>
<feature type="compositionally biased region" description="Basic and acidic residues" evidence="2">
    <location>
        <begin position="654"/>
        <end position="666"/>
    </location>
</feature>
<feature type="compositionally biased region" description="Polar residues" evidence="2">
    <location>
        <begin position="704"/>
        <end position="719"/>
    </location>
</feature>
<keyword evidence="3" id="KW-0812">Transmembrane</keyword>
<dbReference type="VEuPathDB" id="ToxoDB:TGP89_309770"/>
<keyword evidence="3" id="KW-1133">Transmembrane helix</keyword>
<feature type="region of interest" description="Disordered" evidence="2">
    <location>
        <begin position="293"/>
        <end position="500"/>
    </location>
</feature>
<feature type="region of interest" description="Disordered" evidence="2">
    <location>
        <begin position="1342"/>
        <end position="1361"/>
    </location>
</feature>
<evidence type="ECO:0000256" key="3">
    <source>
        <dbReference type="SAM" id="Phobius"/>
    </source>
</evidence>
<sequence>MFPVFWRTRRLPAAPTRPPPALPSSEPPVVDLRASSEDPAPEKSVNSPVSPSCRGGVSVPSGNHRGTPGVVRENSRASSLGEDEGGVEASGEDNRGMCWVSSVGSVPSVSGLDSNASSPPLSHGHSEPDADSNESPSDTEEPAVDQLRSGSPARQGKAEQAGYVRAFGSPFPSSASKGDGFCGSPHLHPHSEGPCPTVESLAASSGSSGRILLRTSLLHPAKQDISNVTSHSVAISFHSDACTRVPEAGQALQKASHVTLSPSLGATLSNSEGGDFCVVERSVGGTGSAAWVASGEGARVSPSGSSSLRPRSHHPVTPQGEPLVSSVARSSSRGEGSRRPFLSTSEDSSRRQCLHSGMGDSCYVVEPPATHSQLRPESRGTSENGFRFFPLPRQSVSEASASFSGVEVERPDSQGDRHSNTGNEGAGAHASWVPHSSPENRGLVRSGVEEHGEETVHGSWQALSPTRTEEEGYSEPRFSEEELTRTHPRRRTEELDLPGTEAERVWTAGNPALYGEAIPDLSFRSASEQAQDRHANEDTVRQKRKEAGTVAREQGRQDTRAFSGSGHAIPQRNTAGHGLTQTLVSHSAPPCFLSPSSSADGGEDEGLQRRASLSSVRDKHSSNLAAGSQGHASGLVQTAVLLWEERLQQQAENSPRREPGTPRDASRFGSPFPLREVSRRGRSMSSAGSHAPRNVREVAVGTSDDANSAGSVCATQTDVQPLDPKGRNLHPTPGAVPSSIAATASTFPSFSRWGAQAGVLGPHPLFVGTECRPTSVLQLLLSREVGSLPQVNRPAGPLAEAEAGASGRSAGGRTLVSCDKSEVCPVLQPGLRGVVPDGVGGDGSYGQMTQPFSSGSCPVTGLVGLTRGFYCGEPVARNIALNDFSSVSTILSEVQECESNREDGNGATNRSIRTTLLRQVQVKLEKQCKRRFLGKTHRFNILLTGEGQSGKTTLLNEMFSNWHRVSSRSVCCGEEVVFQLGECRPLFEVAVTEASHELLAIPYCELKLLDHLDRKKQLGQCIDDRIHVVLWLLRPCEGALTPQRLLILRRLRKLCCVFPILAMSDTVDVSLLGRYRERFHVELTGAGISPPHEWLFGEGAAAAPSASVKFTFQTPVNGNCPSPGHLLRPASQATQVNVQVCGTEPVSSTAYPNRETRDIKSTCVDPILQLPWVGIRSGLDERTVSPGASLPTGGNRHLHQTSGATEPSDAGARDERHREACEEHECVCEASICQLSHDILHDETRNEERNSGEHSQTQSDRRQQSSDGGSGGSDDSHEKNPTASSETVGAPVLHAQTSPLSFPFSAVAANETLELDTQEGMKTLGETQIGCSGCTPAERQNRLCPRGRGSGMPVPTGKAFSMKDSDSLFSRGSSRNTPVESPCSRQGTLSHVHPVVVPEPSYSQPLVQAGSAVSSLESLGASSGWVASVHRSALAFPLLLDCGSSFVQQDSRYGYPRFEGVPPSSPAFLRLLLVEGSALLLLDVAKEKCFSPFYKLFWSREEAQQLNKKNALAAWQQHQAPALHRLDQLRLLLTEVHRRTLRQGVVTHMVGGQTGCRRLERSSEREKGDRSRTESGGTSEVPRGAGREGDETRENGDSLDPEGGSSNAGIVKAVGERKLFQQASDCSEQKLMQQEIRQIEMQIRRIQQQIELVQRDQREKQAKVLQRQLERQHGDTGLTWPDEEETTRAGKERNRRRDDGELGGVVLQVTQMGLVSAVMVGVGALIFSSIKKGA</sequence>
<feature type="compositionally biased region" description="Pro residues" evidence="2">
    <location>
        <begin position="15"/>
        <end position="26"/>
    </location>
</feature>
<feature type="compositionally biased region" description="Basic and acidic residues" evidence="2">
    <location>
        <begin position="1585"/>
        <end position="1596"/>
    </location>
</feature>
<feature type="region of interest" description="Disordered" evidence="2">
    <location>
        <begin position="1669"/>
        <end position="1697"/>
    </location>
</feature>
<evidence type="ECO:0000313" key="5">
    <source>
        <dbReference type="Proteomes" id="UP000028828"/>
    </source>
</evidence>
<feature type="region of interest" description="Disordered" evidence="2">
    <location>
        <begin position="1"/>
        <end position="160"/>
    </location>
</feature>
<protein>
    <submittedName>
        <fullName evidence="4">Septin</fullName>
    </submittedName>
</protein>
<feature type="compositionally biased region" description="Low complexity" evidence="2">
    <location>
        <begin position="299"/>
        <end position="309"/>
    </location>
</feature>
<dbReference type="EMBL" id="AEYI02001171">
    <property type="protein sequence ID" value="KFG40676.1"/>
    <property type="molecule type" value="Genomic_DNA"/>
</dbReference>
<feature type="compositionally biased region" description="Low complexity" evidence="2">
    <location>
        <begin position="794"/>
        <end position="812"/>
    </location>
</feature>
<reference evidence="4 5" key="1">
    <citation type="submission" date="2014-03" db="EMBL/GenBank/DDBJ databases">
        <authorList>
            <person name="Sibley D."/>
            <person name="Venepally P."/>
            <person name="Karamycheva S."/>
            <person name="Hadjithomas M."/>
            <person name="Khan A."/>
            <person name="Brunk B."/>
            <person name="Roos D."/>
            <person name="Caler E."/>
            <person name="Lorenzi H."/>
        </authorList>
    </citation>
    <scope>NUCLEOTIDE SEQUENCE [LARGE SCALE GENOMIC DNA]</scope>
    <source>
        <strain evidence="5">p89</strain>
    </source>
</reference>
<feature type="compositionally biased region" description="Basic and acidic residues" evidence="2">
    <location>
        <begin position="1557"/>
        <end position="1573"/>
    </location>
</feature>
<feature type="compositionally biased region" description="Low complexity" evidence="2">
    <location>
        <begin position="324"/>
        <end position="334"/>
    </location>
</feature>
<dbReference type="Proteomes" id="UP000028828">
    <property type="component" value="Unassembled WGS sequence"/>
</dbReference>
<dbReference type="InterPro" id="IPR027417">
    <property type="entry name" value="P-loop_NTPase"/>
</dbReference>
<feature type="region of interest" description="Disordered" evidence="2">
    <location>
        <begin position="175"/>
        <end position="202"/>
    </location>
</feature>
<feature type="region of interest" description="Disordered" evidence="2">
    <location>
        <begin position="586"/>
        <end position="631"/>
    </location>
</feature>
<feature type="coiled-coil region" evidence="1">
    <location>
        <begin position="1629"/>
        <end position="1663"/>
    </location>
</feature>
<dbReference type="OrthoDB" id="416553at2759"/>
<comment type="caution">
    <text evidence="4">The sequence shown here is derived from an EMBL/GenBank/DDBJ whole genome shotgun (WGS) entry which is preliminary data.</text>
</comment>
<keyword evidence="1" id="KW-0175">Coiled coil</keyword>
<feature type="compositionally biased region" description="Basic and acidic residues" evidence="2">
    <location>
        <begin position="407"/>
        <end position="419"/>
    </location>
</feature>
<keyword evidence="3" id="KW-0472">Membrane</keyword>
<dbReference type="Gene3D" id="3.40.50.300">
    <property type="entry name" value="P-loop containing nucleotide triphosphate hydrolases"/>
    <property type="match status" value="1"/>
</dbReference>
<feature type="compositionally biased region" description="Basic and acidic residues" evidence="2">
    <location>
        <begin position="530"/>
        <end position="559"/>
    </location>
</feature>
<feature type="compositionally biased region" description="Low complexity" evidence="2">
    <location>
        <begin position="100"/>
        <end position="111"/>
    </location>
</feature>
<name>A0A086K8F8_TOXGO</name>
<feature type="compositionally biased region" description="Basic and acidic residues" evidence="2">
    <location>
        <begin position="1686"/>
        <end position="1697"/>
    </location>
</feature>
<accession>A0A086K8F8</accession>